<protein>
    <submittedName>
        <fullName evidence="1">Uncharacterized protein</fullName>
    </submittedName>
</protein>
<dbReference type="Proteomes" id="UP000030748">
    <property type="component" value="Unassembled WGS sequence"/>
</dbReference>
<dbReference type="AlphaFoldDB" id="A0A022R2W8"/>
<keyword evidence="2" id="KW-1185">Reference proteome</keyword>
<evidence type="ECO:0000313" key="2">
    <source>
        <dbReference type="Proteomes" id="UP000030748"/>
    </source>
</evidence>
<accession>A0A022R2W8</accession>
<dbReference type="EMBL" id="KI630675">
    <property type="protein sequence ID" value="EYU34561.1"/>
    <property type="molecule type" value="Genomic_DNA"/>
</dbReference>
<name>A0A022R2W8_ERYGU</name>
<reference evidence="1 2" key="1">
    <citation type="journal article" date="2013" name="Proc. Natl. Acad. Sci. U.S.A.">
        <title>Fine-scale variation in meiotic recombination in Mimulus inferred from population shotgun sequencing.</title>
        <authorList>
            <person name="Hellsten U."/>
            <person name="Wright K.M."/>
            <person name="Jenkins J."/>
            <person name="Shu S."/>
            <person name="Yuan Y."/>
            <person name="Wessler S.R."/>
            <person name="Schmutz J."/>
            <person name="Willis J.H."/>
            <person name="Rokhsar D.S."/>
        </authorList>
    </citation>
    <scope>NUCLEOTIDE SEQUENCE [LARGE SCALE GENOMIC DNA]</scope>
    <source>
        <strain evidence="2">cv. DUN x IM62</strain>
    </source>
</reference>
<evidence type="ECO:0000313" key="1">
    <source>
        <dbReference type="EMBL" id="EYU34561.1"/>
    </source>
</evidence>
<gene>
    <name evidence="1" type="ORF">MIMGU_mgv1a014739mg</name>
</gene>
<organism evidence="1 2">
    <name type="scientific">Erythranthe guttata</name>
    <name type="common">Yellow monkey flower</name>
    <name type="synonym">Mimulus guttatus</name>
    <dbReference type="NCBI Taxonomy" id="4155"/>
    <lineage>
        <taxon>Eukaryota</taxon>
        <taxon>Viridiplantae</taxon>
        <taxon>Streptophyta</taxon>
        <taxon>Embryophyta</taxon>
        <taxon>Tracheophyta</taxon>
        <taxon>Spermatophyta</taxon>
        <taxon>Magnoliopsida</taxon>
        <taxon>eudicotyledons</taxon>
        <taxon>Gunneridae</taxon>
        <taxon>Pentapetalae</taxon>
        <taxon>asterids</taxon>
        <taxon>lamiids</taxon>
        <taxon>Lamiales</taxon>
        <taxon>Phrymaceae</taxon>
        <taxon>Erythranthe</taxon>
    </lineage>
</organism>
<proteinExistence type="predicted"/>
<sequence>MAAPAELGGGGVHSLKNKMAHHIFRLHKILPAQELIARYSIHLHIEIMHEDMCFRVPALFAPGEHRRREYRRHPPRRVRPVPSRPVHQYDIPVNLVQLVGQIVQAELALGEEEVLHGAALVPRLLLHRRHQLRHVGQPGGVLHVVGLDLRVLLLDVRRVVPVLVDEHRPAAAAVVERPPE</sequence>